<keyword evidence="2" id="KW-1185">Reference proteome</keyword>
<protein>
    <submittedName>
        <fullName evidence="1">DUF4283 domain protein</fullName>
    </submittedName>
</protein>
<evidence type="ECO:0000313" key="1">
    <source>
        <dbReference type="EMBL" id="MCI41513.1"/>
    </source>
</evidence>
<accession>A0A392RY15</accession>
<dbReference type="AlphaFoldDB" id="A0A392RY15"/>
<sequence length="117" mass="13077">GRFLRANSCSSDKDKLNFSRVLIATPDLDIVKRVEKVLVDGALVEIKIVEEWGYAMGEDTCLFEEESELEASQSDYEEGHVDSEVCRNADMLVDKIADGLEEDEGDDFQGKSDEVLL</sequence>
<proteinExistence type="predicted"/>
<feature type="non-terminal residue" evidence="1">
    <location>
        <position position="1"/>
    </location>
</feature>
<organism evidence="1 2">
    <name type="scientific">Trifolium medium</name>
    <dbReference type="NCBI Taxonomy" id="97028"/>
    <lineage>
        <taxon>Eukaryota</taxon>
        <taxon>Viridiplantae</taxon>
        <taxon>Streptophyta</taxon>
        <taxon>Embryophyta</taxon>
        <taxon>Tracheophyta</taxon>
        <taxon>Spermatophyta</taxon>
        <taxon>Magnoliopsida</taxon>
        <taxon>eudicotyledons</taxon>
        <taxon>Gunneridae</taxon>
        <taxon>Pentapetalae</taxon>
        <taxon>rosids</taxon>
        <taxon>fabids</taxon>
        <taxon>Fabales</taxon>
        <taxon>Fabaceae</taxon>
        <taxon>Papilionoideae</taxon>
        <taxon>50 kb inversion clade</taxon>
        <taxon>NPAAA clade</taxon>
        <taxon>Hologalegina</taxon>
        <taxon>IRL clade</taxon>
        <taxon>Trifolieae</taxon>
        <taxon>Trifolium</taxon>
    </lineage>
</organism>
<feature type="non-terminal residue" evidence="1">
    <location>
        <position position="117"/>
    </location>
</feature>
<evidence type="ECO:0000313" key="2">
    <source>
        <dbReference type="Proteomes" id="UP000265520"/>
    </source>
</evidence>
<comment type="caution">
    <text evidence="1">The sequence shown here is derived from an EMBL/GenBank/DDBJ whole genome shotgun (WGS) entry which is preliminary data.</text>
</comment>
<name>A0A392RY15_9FABA</name>
<dbReference type="EMBL" id="LXQA010293168">
    <property type="protein sequence ID" value="MCI41513.1"/>
    <property type="molecule type" value="Genomic_DNA"/>
</dbReference>
<reference evidence="1 2" key="1">
    <citation type="journal article" date="2018" name="Front. Plant Sci.">
        <title>Red Clover (Trifolium pratense) and Zigzag Clover (T. medium) - A Picture of Genomic Similarities and Differences.</title>
        <authorList>
            <person name="Dluhosova J."/>
            <person name="Istvanek J."/>
            <person name="Nedelnik J."/>
            <person name="Repkova J."/>
        </authorList>
    </citation>
    <scope>NUCLEOTIDE SEQUENCE [LARGE SCALE GENOMIC DNA]</scope>
    <source>
        <strain evidence="2">cv. 10/8</strain>
        <tissue evidence="1">Leaf</tissue>
    </source>
</reference>
<dbReference type="Proteomes" id="UP000265520">
    <property type="component" value="Unassembled WGS sequence"/>
</dbReference>